<dbReference type="Pfam" id="PF09981">
    <property type="entry name" value="DUF2218"/>
    <property type="match status" value="1"/>
</dbReference>
<protein>
    <submittedName>
        <fullName evidence="1">DUF2218 domain-containing protein</fullName>
    </submittedName>
</protein>
<accession>A0A6B2K0V5</accession>
<evidence type="ECO:0000313" key="2">
    <source>
        <dbReference type="Proteomes" id="UP000474757"/>
    </source>
</evidence>
<name>A0A6B2K0V5_9RHOB</name>
<dbReference type="RefSeq" id="WP_163892983.1">
    <property type="nucleotide sequence ID" value="NZ_JAAFYS010000002.1"/>
</dbReference>
<gene>
    <name evidence="1" type="ORF">GZA08_10135</name>
</gene>
<proteinExistence type="predicted"/>
<reference evidence="1 2" key="1">
    <citation type="submission" date="2020-02" db="EMBL/GenBank/DDBJ databases">
        <title>Pseudoroseicyclus tamarix, sp. nov., isolated from offshore sediment of a Tamarix chinensis forest.</title>
        <authorList>
            <person name="Gai Y."/>
        </authorList>
    </citation>
    <scope>NUCLEOTIDE SEQUENCE [LARGE SCALE GENOMIC DNA]</scope>
    <source>
        <strain evidence="1 2">CLL3-39</strain>
    </source>
</reference>
<dbReference type="Gene3D" id="3.30.310.50">
    <property type="entry name" value="Alpha-D-phosphohexomutase, C-terminal domain"/>
    <property type="match status" value="1"/>
</dbReference>
<dbReference type="Proteomes" id="UP000474757">
    <property type="component" value="Unassembled WGS sequence"/>
</dbReference>
<dbReference type="InterPro" id="IPR014543">
    <property type="entry name" value="UCP028291"/>
</dbReference>
<evidence type="ECO:0000313" key="1">
    <source>
        <dbReference type="EMBL" id="NDV01322.1"/>
    </source>
</evidence>
<sequence>MRSDARLATPNGSRYLQQLCKHFAHKIEVEYSATEGRCALPPGPALMKADEESLWIEVTAPDEEGLTRAKSVIDSHLARFAYREEVEAMPWGETRA</sequence>
<dbReference type="AlphaFoldDB" id="A0A6B2K0V5"/>
<dbReference type="EMBL" id="JAAGAB010000002">
    <property type="protein sequence ID" value="NDV01322.1"/>
    <property type="molecule type" value="Genomic_DNA"/>
</dbReference>
<dbReference type="PIRSF" id="PIRSF028291">
    <property type="entry name" value="UCP028291"/>
    <property type="match status" value="1"/>
</dbReference>
<keyword evidence="2" id="KW-1185">Reference proteome</keyword>
<organism evidence="1 2">
    <name type="scientific">Pseudoroseicyclus tamaricis</name>
    <dbReference type="NCBI Taxonomy" id="2705421"/>
    <lineage>
        <taxon>Bacteria</taxon>
        <taxon>Pseudomonadati</taxon>
        <taxon>Pseudomonadota</taxon>
        <taxon>Alphaproteobacteria</taxon>
        <taxon>Rhodobacterales</taxon>
        <taxon>Paracoccaceae</taxon>
        <taxon>Pseudoroseicyclus</taxon>
    </lineage>
</organism>
<comment type="caution">
    <text evidence="1">The sequence shown here is derived from an EMBL/GenBank/DDBJ whole genome shotgun (WGS) entry which is preliminary data.</text>
</comment>